<evidence type="ECO:0000313" key="2">
    <source>
        <dbReference type="EMBL" id="TGG95843.1"/>
    </source>
</evidence>
<proteinExistence type="predicted"/>
<keyword evidence="1" id="KW-0472">Membrane</keyword>
<evidence type="ECO:0000313" key="3">
    <source>
        <dbReference type="Proteomes" id="UP000297475"/>
    </source>
</evidence>
<dbReference type="OrthoDB" id="5625885at2"/>
<comment type="caution">
    <text evidence="2">The sequence shown here is derived from an EMBL/GenBank/DDBJ whole genome shotgun (WGS) entry which is preliminary data.</text>
</comment>
<reference evidence="2 3" key="1">
    <citation type="submission" date="2019-04" db="EMBL/GenBank/DDBJ databases">
        <title>Natronospirillum operosus gen. nov., sp. nov., a haloalkaliphilic satellite isolated from decaying biomass of laboratory culture of cyanobacterium Geitlerinema sp. and proposal of Natronospirillaceae fam. nov. and Saccharospirillaceae fam. nov.</title>
        <authorList>
            <person name="Kevbrin V."/>
            <person name="Boltyanskaya Y."/>
            <person name="Koziaeva V."/>
            <person name="Grouzdev D.S."/>
            <person name="Park M."/>
            <person name="Cho J."/>
        </authorList>
    </citation>
    <scope>NUCLEOTIDE SEQUENCE [LARGE SCALE GENOMIC DNA]</scope>
    <source>
        <strain evidence="2 3">G-116</strain>
    </source>
</reference>
<gene>
    <name evidence="2" type="ORF">E4656_05415</name>
</gene>
<keyword evidence="3" id="KW-1185">Reference proteome</keyword>
<feature type="transmembrane region" description="Helical" evidence="1">
    <location>
        <begin position="51"/>
        <end position="73"/>
    </location>
</feature>
<dbReference type="Proteomes" id="UP000297475">
    <property type="component" value="Unassembled WGS sequence"/>
</dbReference>
<dbReference type="RefSeq" id="WP_135481833.1">
    <property type="nucleotide sequence ID" value="NZ_SRMF01000001.1"/>
</dbReference>
<dbReference type="Pfam" id="PF11174">
    <property type="entry name" value="DUF2970"/>
    <property type="match status" value="1"/>
</dbReference>
<organism evidence="2 3">
    <name type="scientific">Natronospirillum operosum</name>
    <dbReference type="NCBI Taxonomy" id="2759953"/>
    <lineage>
        <taxon>Bacteria</taxon>
        <taxon>Pseudomonadati</taxon>
        <taxon>Pseudomonadota</taxon>
        <taxon>Gammaproteobacteria</taxon>
        <taxon>Oceanospirillales</taxon>
        <taxon>Natronospirillaceae</taxon>
        <taxon>Natronospirillum</taxon>
    </lineage>
</organism>
<protein>
    <submittedName>
        <fullName evidence="2">DUF2970 domain-containing protein</fullName>
    </submittedName>
</protein>
<keyword evidence="1" id="KW-0812">Transmembrane</keyword>
<keyword evidence="1" id="KW-1133">Transmembrane helix</keyword>
<accession>A0A4Z0WJV4</accession>
<name>A0A4Z0WJV4_9GAMM</name>
<dbReference type="InterPro" id="IPR021344">
    <property type="entry name" value="DUF2970"/>
</dbReference>
<dbReference type="AlphaFoldDB" id="A0A4Z0WJV4"/>
<sequence length="78" mass="8780">MAEQPDNTQPENKRDKGVVLSTIKSVLAAFLGVQSKKNWEKDMETPSPLRFIFGGLVLGFLFFATIFLVTWIISSYIV</sequence>
<dbReference type="EMBL" id="SRMF01000001">
    <property type="protein sequence ID" value="TGG95843.1"/>
    <property type="molecule type" value="Genomic_DNA"/>
</dbReference>
<evidence type="ECO:0000256" key="1">
    <source>
        <dbReference type="SAM" id="Phobius"/>
    </source>
</evidence>